<dbReference type="EMBL" id="JAWWNJ010000078">
    <property type="protein sequence ID" value="KAK7005484.1"/>
    <property type="molecule type" value="Genomic_DNA"/>
</dbReference>
<evidence type="ECO:0000313" key="2">
    <source>
        <dbReference type="EMBL" id="KAK7005484.1"/>
    </source>
</evidence>
<evidence type="ECO:0000313" key="3">
    <source>
        <dbReference type="Proteomes" id="UP001362999"/>
    </source>
</evidence>
<keyword evidence="3" id="KW-1185">Reference proteome</keyword>
<protein>
    <submittedName>
        <fullName evidence="2">Uncharacterized protein</fullName>
    </submittedName>
</protein>
<feature type="compositionally biased region" description="Basic and acidic residues" evidence="1">
    <location>
        <begin position="175"/>
        <end position="195"/>
    </location>
</feature>
<feature type="region of interest" description="Disordered" evidence="1">
    <location>
        <begin position="287"/>
        <end position="306"/>
    </location>
</feature>
<reference evidence="2 3" key="1">
    <citation type="journal article" date="2024" name="J Genomics">
        <title>Draft genome sequencing and assembly of Favolaschia claudopus CIRM-BRFM 2984 isolated from oak limbs.</title>
        <authorList>
            <person name="Navarro D."/>
            <person name="Drula E."/>
            <person name="Chaduli D."/>
            <person name="Cazenave R."/>
            <person name="Ahrendt S."/>
            <person name="Wang J."/>
            <person name="Lipzen A."/>
            <person name="Daum C."/>
            <person name="Barry K."/>
            <person name="Grigoriev I.V."/>
            <person name="Favel A."/>
            <person name="Rosso M.N."/>
            <person name="Martin F."/>
        </authorList>
    </citation>
    <scope>NUCLEOTIDE SEQUENCE [LARGE SCALE GENOMIC DNA]</scope>
    <source>
        <strain evidence="2 3">CIRM-BRFM 2984</strain>
    </source>
</reference>
<sequence length="336" mass="36435">MAAAALLCEDEVGGGGREASAASTFNGTEVTQGRDDDDHSSVIGRQVAQVIDLVPLANPGKTGFSFRRLEAAMKYLPAEERGELRRGDARGLSLQSELTPSVELEDQNLPSVVADGNRWQFFERRTGAYGEPREMETAASHGTPSNGVEIEEGDGVGEARPDERNGERAVAGRRSGAEMRHAAANEDDAGKERDQRIEGRVVDERERGNEEYGEEIGGVQAIGESLRTFRSLIAERPPIPSQRQQLIEEQTGAASSLQQIQTIEWSSDGWRMPGIPKNASMLREKVTEGGDGLDVDDARRRGNEGRYVGYSSNDVAGDCKNAAVSSVKYGKRDLDV</sequence>
<feature type="compositionally biased region" description="Polar residues" evidence="1">
    <location>
        <begin position="21"/>
        <end position="31"/>
    </location>
</feature>
<comment type="caution">
    <text evidence="2">The sequence shown here is derived from an EMBL/GenBank/DDBJ whole genome shotgun (WGS) entry which is preliminary data.</text>
</comment>
<gene>
    <name evidence="2" type="ORF">R3P38DRAFT_2794662</name>
</gene>
<dbReference type="Proteomes" id="UP001362999">
    <property type="component" value="Unassembled WGS sequence"/>
</dbReference>
<evidence type="ECO:0000256" key="1">
    <source>
        <dbReference type="SAM" id="MobiDB-lite"/>
    </source>
</evidence>
<accession>A0AAW0A975</accession>
<dbReference type="AlphaFoldDB" id="A0AAW0A975"/>
<feature type="region of interest" description="Disordered" evidence="1">
    <location>
        <begin position="132"/>
        <end position="195"/>
    </location>
</feature>
<organism evidence="2 3">
    <name type="scientific">Favolaschia claudopus</name>
    <dbReference type="NCBI Taxonomy" id="2862362"/>
    <lineage>
        <taxon>Eukaryota</taxon>
        <taxon>Fungi</taxon>
        <taxon>Dikarya</taxon>
        <taxon>Basidiomycota</taxon>
        <taxon>Agaricomycotina</taxon>
        <taxon>Agaricomycetes</taxon>
        <taxon>Agaricomycetidae</taxon>
        <taxon>Agaricales</taxon>
        <taxon>Marasmiineae</taxon>
        <taxon>Mycenaceae</taxon>
        <taxon>Favolaschia</taxon>
    </lineage>
</organism>
<feature type="region of interest" description="Disordered" evidence="1">
    <location>
        <begin position="9"/>
        <end position="40"/>
    </location>
</feature>
<name>A0AAW0A975_9AGAR</name>
<feature type="compositionally biased region" description="Basic and acidic residues" evidence="1">
    <location>
        <begin position="157"/>
        <end position="167"/>
    </location>
</feature>
<proteinExistence type="predicted"/>